<sequence length="224" mass="25908">MNEKRTEDLEAIYRNRFDDRELASKRVLWRVLVQDFFQRYVPREGVVVDLGAGSCEFVNEVRAARRVAVDLNPDTATWAGPGVEVLTTRSDAMDELDDACVDTVFTSNFFEHLPTKTDLMTTLEECRRVTRPGGLIVVLMPNIRYLPGRYWDYLDHHLPLTHLSVAEALELSGYEVVESIARFLPYTVKDAKFEVRPLMVRAYLRLPLAWRFLGKQMLVVGRRR</sequence>
<feature type="domain" description="Methyltransferase type 11" evidence="1">
    <location>
        <begin position="48"/>
        <end position="138"/>
    </location>
</feature>
<keyword evidence="2" id="KW-0808">Transferase</keyword>
<dbReference type="RefSeq" id="WP_246165964.1">
    <property type="nucleotide sequence ID" value="NZ_BKAF01000006.1"/>
</dbReference>
<dbReference type="SUPFAM" id="SSF53335">
    <property type="entry name" value="S-adenosyl-L-methionine-dependent methyltransferases"/>
    <property type="match status" value="1"/>
</dbReference>
<dbReference type="STRING" id="1005945.SAMN05216561_10565"/>
<dbReference type="Pfam" id="PF08241">
    <property type="entry name" value="Methyltransf_11"/>
    <property type="match status" value="1"/>
</dbReference>
<dbReference type="GO" id="GO:0008757">
    <property type="term" value="F:S-adenosylmethionine-dependent methyltransferase activity"/>
    <property type="evidence" value="ECO:0007669"/>
    <property type="project" value="InterPro"/>
</dbReference>
<name>A0A1I3FMZ8_9ACTN</name>
<dbReference type="AlphaFoldDB" id="A0A1I3FMZ8"/>
<proteinExistence type="predicted"/>
<evidence type="ECO:0000313" key="2">
    <source>
        <dbReference type="EMBL" id="SFI12603.1"/>
    </source>
</evidence>
<gene>
    <name evidence="2" type="ORF">SAMN05216561_10565</name>
</gene>
<dbReference type="Proteomes" id="UP000198649">
    <property type="component" value="Unassembled WGS sequence"/>
</dbReference>
<dbReference type="InterPro" id="IPR013216">
    <property type="entry name" value="Methyltransf_11"/>
</dbReference>
<dbReference type="Gene3D" id="3.40.50.150">
    <property type="entry name" value="Vaccinia Virus protein VP39"/>
    <property type="match status" value="1"/>
</dbReference>
<evidence type="ECO:0000313" key="3">
    <source>
        <dbReference type="Proteomes" id="UP000198649"/>
    </source>
</evidence>
<keyword evidence="2" id="KW-0489">Methyltransferase</keyword>
<dbReference type="GO" id="GO:0032259">
    <property type="term" value="P:methylation"/>
    <property type="evidence" value="ECO:0007669"/>
    <property type="project" value="UniProtKB-KW"/>
</dbReference>
<keyword evidence="3" id="KW-1185">Reference proteome</keyword>
<keyword evidence="2" id="KW-0830">Ubiquinone</keyword>
<protein>
    <submittedName>
        <fullName evidence="2">Ubiquinone/menaquinone biosynthesis C-methylase UbiE</fullName>
    </submittedName>
</protein>
<dbReference type="CDD" id="cd02440">
    <property type="entry name" value="AdoMet_MTases"/>
    <property type="match status" value="1"/>
</dbReference>
<dbReference type="EMBL" id="FOQG01000005">
    <property type="protein sequence ID" value="SFI12603.1"/>
    <property type="molecule type" value="Genomic_DNA"/>
</dbReference>
<organism evidence="2 3">
    <name type="scientific">Nocardioides psychrotolerans</name>
    <dbReference type="NCBI Taxonomy" id="1005945"/>
    <lineage>
        <taxon>Bacteria</taxon>
        <taxon>Bacillati</taxon>
        <taxon>Actinomycetota</taxon>
        <taxon>Actinomycetes</taxon>
        <taxon>Propionibacteriales</taxon>
        <taxon>Nocardioidaceae</taxon>
        <taxon>Nocardioides</taxon>
    </lineage>
</organism>
<dbReference type="InterPro" id="IPR029063">
    <property type="entry name" value="SAM-dependent_MTases_sf"/>
</dbReference>
<reference evidence="2 3" key="1">
    <citation type="submission" date="2016-10" db="EMBL/GenBank/DDBJ databases">
        <authorList>
            <person name="de Groot N.N."/>
        </authorList>
    </citation>
    <scope>NUCLEOTIDE SEQUENCE [LARGE SCALE GENOMIC DNA]</scope>
    <source>
        <strain evidence="2 3">CGMCC 1.11156</strain>
    </source>
</reference>
<evidence type="ECO:0000259" key="1">
    <source>
        <dbReference type="Pfam" id="PF08241"/>
    </source>
</evidence>
<accession>A0A1I3FMZ8</accession>